<feature type="transmembrane region" description="Helical" evidence="1">
    <location>
        <begin position="146"/>
        <end position="165"/>
    </location>
</feature>
<organism evidence="3 4">
    <name type="scientific">Segatella bryantii</name>
    <name type="common">Prevotella bryantii</name>
    <dbReference type="NCBI Taxonomy" id="77095"/>
    <lineage>
        <taxon>Bacteria</taxon>
        <taxon>Pseudomonadati</taxon>
        <taxon>Bacteroidota</taxon>
        <taxon>Bacteroidia</taxon>
        <taxon>Bacteroidales</taxon>
        <taxon>Prevotellaceae</taxon>
        <taxon>Segatella</taxon>
    </lineage>
</organism>
<dbReference type="PANTHER" id="PTHR37312:SF1">
    <property type="entry name" value="MEMBRANE-BOUND ACYLTRANSFERASE YKRP-RELATED"/>
    <property type="match status" value="1"/>
</dbReference>
<reference evidence="3 4" key="1">
    <citation type="submission" date="2017-08" db="EMBL/GenBank/DDBJ databases">
        <title>Comparative genomics of non-oral Prevotella species.</title>
        <authorList>
            <person name="Accetto T."/>
            <person name="Nograsek B."/>
            <person name="Avgustin G."/>
        </authorList>
    </citation>
    <scope>NUCLEOTIDE SEQUENCE [LARGE SCALE GENOMIC DNA]</scope>
    <source>
        <strain evidence="3 4">TC1-1</strain>
    </source>
</reference>
<dbReference type="EMBL" id="NPJF01000009">
    <property type="protein sequence ID" value="OYP57193.1"/>
    <property type="molecule type" value="Genomic_DNA"/>
</dbReference>
<dbReference type="Pfam" id="PF01757">
    <property type="entry name" value="Acyl_transf_3"/>
    <property type="match status" value="1"/>
</dbReference>
<feature type="domain" description="Acyltransferase 3" evidence="2">
    <location>
        <begin position="7"/>
        <end position="323"/>
    </location>
</feature>
<feature type="transmembrane region" description="Helical" evidence="1">
    <location>
        <begin position="185"/>
        <end position="204"/>
    </location>
</feature>
<feature type="transmembrane region" description="Helical" evidence="1">
    <location>
        <begin position="32"/>
        <end position="53"/>
    </location>
</feature>
<keyword evidence="4" id="KW-1185">Reference proteome</keyword>
<proteinExistence type="predicted"/>
<feature type="transmembrane region" description="Helical" evidence="1">
    <location>
        <begin position="74"/>
        <end position="94"/>
    </location>
</feature>
<evidence type="ECO:0000259" key="2">
    <source>
        <dbReference type="Pfam" id="PF01757"/>
    </source>
</evidence>
<comment type="caution">
    <text evidence="3">The sequence shown here is derived from an EMBL/GenBank/DDBJ whole genome shotgun (WGS) entry which is preliminary data.</text>
</comment>
<keyword evidence="1" id="KW-0812">Transmembrane</keyword>
<evidence type="ECO:0000313" key="3">
    <source>
        <dbReference type="EMBL" id="OYP57193.1"/>
    </source>
</evidence>
<feature type="transmembrane region" description="Helical" evidence="1">
    <location>
        <begin position="114"/>
        <end position="134"/>
    </location>
</feature>
<feature type="transmembrane region" description="Helical" evidence="1">
    <location>
        <begin position="310"/>
        <end position="328"/>
    </location>
</feature>
<protein>
    <recommendedName>
        <fullName evidence="2">Acyltransferase 3 domain-containing protein</fullName>
    </recommendedName>
</protein>
<sequence length="339" mass="39223">MKQRIFYLDNISCVLILHMIYTYHIANSCGGFKPTVIAFISTTLSFFMSWFFFKGGMMHKDTSTKLIFQRSARRLLVPFVLFLLLGLLLDGWIQSTKSIDFNVVSFIKGEIVTFLLQSILWPTGASWFLLSLFVARIGFNVLHKRIHPIIITIVFVCIAYAIYIMNCHGWGFLIPGHNLHLDIPTFYMGNMCHGLAVYSLGYYLKEKQFDRIIIVIALALFVLKYFIPSEIDFRANNPSGTNFMLSVLYGMSGCVVINNIFKRICNKRFPVVTYIGCNSMVYYLVHYPVMCVTISLFWEPFADKELWYKFLVLSIIVTIFLIIAEYVFRIKKMRFIIGG</sequence>
<keyword evidence="1" id="KW-1133">Transmembrane helix</keyword>
<dbReference type="InterPro" id="IPR002656">
    <property type="entry name" value="Acyl_transf_3_dom"/>
</dbReference>
<feature type="transmembrane region" description="Helical" evidence="1">
    <location>
        <begin position="7"/>
        <end position="26"/>
    </location>
</feature>
<dbReference type="InterPro" id="IPR052734">
    <property type="entry name" value="Nod_factor_acetyltransferase"/>
</dbReference>
<keyword evidence="1" id="KW-0472">Membrane</keyword>
<feature type="transmembrane region" description="Helical" evidence="1">
    <location>
        <begin position="281"/>
        <end position="298"/>
    </location>
</feature>
<evidence type="ECO:0000313" key="4">
    <source>
        <dbReference type="Proteomes" id="UP000216189"/>
    </source>
</evidence>
<accession>A0ABX4EQ55</accession>
<feature type="transmembrane region" description="Helical" evidence="1">
    <location>
        <begin position="211"/>
        <end position="227"/>
    </location>
</feature>
<dbReference type="RefSeq" id="WP_083331800.1">
    <property type="nucleotide sequence ID" value="NZ_CP091802.1"/>
</dbReference>
<name>A0ABX4EQ55_SEGBR</name>
<dbReference type="PANTHER" id="PTHR37312">
    <property type="entry name" value="MEMBRANE-BOUND ACYLTRANSFERASE YKRP-RELATED"/>
    <property type="match status" value="1"/>
</dbReference>
<gene>
    <name evidence="3" type="ORF">CIK91_01175</name>
</gene>
<dbReference type="Proteomes" id="UP000216189">
    <property type="component" value="Unassembled WGS sequence"/>
</dbReference>
<feature type="transmembrane region" description="Helical" evidence="1">
    <location>
        <begin position="239"/>
        <end position="261"/>
    </location>
</feature>
<evidence type="ECO:0000256" key="1">
    <source>
        <dbReference type="SAM" id="Phobius"/>
    </source>
</evidence>